<evidence type="ECO:0000256" key="1">
    <source>
        <dbReference type="ARBA" id="ARBA00006499"/>
    </source>
</evidence>
<dbReference type="InParanoid" id="A0A136IQX8"/>
<dbReference type="GO" id="GO:0008474">
    <property type="term" value="F:palmitoyl-(protein) hydrolase activity"/>
    <property type="evidence" value="ECO:0007669"/>
    <property type="project" value="TreeGrafter"/>
</dbReference>
<gene>
    <name evidence="4" type="ORF">Micbo1qcDRAFT_236474</name>
</gene>
<dbReference type="PANTHER" id="PTHR10655:SF63">
    <property type="entry name" value="PHOSPHOLIPASE_CARBOXYLESTERASE_THIOESTERASE DOMAIN-CONTAINING PROTEIN"/>
    <property type="match status" value="1"/>
</dbReference>
<dbReference type="AlphaFoldDB" id="A0A136IQX8"/>
<dbReference type="Pfam" id="PF02230">
    <property type="entry name" value="Abhydrolase_2"/>
    <property type="match status" value="2"/>
</dbReference>
<comment type="similarity">
    <text evidence="1">Belongs to the AB hydrolase superfamily. AB hydrolase 2 family.</text>
</comment>
<accession>A0A136IQX8</accession>
<proteinExistence type="inferred from homology"/>
<dbReference type="InterPro" id="IPR050565">
    <property type="entry name" value="LYPA1-2/EST-like"/>
</dbReference>
<evidence type="ECO:0000259" key="3">
    <source>
        <dbReference type="Pfam" id="PF02230"/>
    </source>
</evidence>
<feature type="domain" description="Phospholipase/carboxylesterase/thioesterase" evidence="3">
    <location>
        <begin position="234"/>
        <end position="296"/>
    </location>
</feature>
<dbReference type="Gene3D" id="3.40.50.1820">
    <property type="entry name" value="alpha/beta hydrolase"/>
    <property type="match status" value="1"/>
</dbReference>
<organism evidence="4 5">
    <name type="scientific">Microdochium bolleyi</name>
    <dbReference type="NCBI Taxonomy" id="196109"/>
    <lineage>
        <taxon>Eukaryota</taxon>
        <taxon>Fungi</taxon>
        <taxon>Dikarya</taxon>
        <taxon>Ascomycota</taxon>
        <taxon>Pezizomycotina</taxon>
        <taxon>Sordariomycetes</taxon>
        <taxon>Xylariomycetidae</taxon>
        <taxon>Xylariales</taxon>
        <taxon>Microdochiaceae</taxon>
        <taxon>Microdochium</taxon>
    </lineage>
</organism>
<evidence type="ECO:0000313" key="4">
    <source>
        <dbReference type="EMBL" id="KXJ87308.1"/>
    </source>
</evidence>
<feature type="compositionally biased region" description="Acidic residues" evidence="2">
    <location>
        <begin position="188"/>
        <end position="203"/>
    </location>
</feature>
<keyword evidence="4" id="KW-0378">Hydrolase</keyword>
<evidence type="ECO:0000313" key="5">
    <source>
        <dbReference type="Proteomes" id="UP000070501"/>
    </source>
</evidence>
<feature type="domain" description="Phospholipase/carboxylesterase/thioesterase" evidence="3">
    <location>
        <begin position="21"/>
        <end position="181"/>
    </location>
</feature>
<name>A0A136IQX8_9PEZI</name>
<dbReference type="SUPFAM" id="SSF53474">
    <property type="entry name" value="alpha/beta-Hydrolases"/>
    <property type="match status" value="1"/>
</dbReference>
<dbReference type="InterPro" id="IPR003140">
    <property type="entry name" value="PLipase/COase/thioEstase"/>
</dbReference>
<evidence type="ECO:0000256" key="2">
    <source>
        <dbReference type="SAM" id="MobiDB-lite"/>
    </source>
</evidence>
<dbReference type="PANTHER" id="PTHR10655">
    <property type="entry name" value="LYSOPHOSPHOLIPASE-RELATED"/>
    <property type="match status" value="1"/>
</dbReference>
<dbReference type="STRING" id="196109.A0A136IQX8"/>
<dbReference type="EMBL" id="KQ964263">
    <property type="protein sequence ID" value="KXJ87308.1"/>
    <property type="molecule type" value="Genomic_DNA"/>
</dbReference>
<keyword evidence="5" id="KW-1185">Reference proteome</keyword>
<dbReference type="Proteomes" id="UP000070501">
    <property type="component" value="Unassembled WGS sequence"/>
</dbReference>
<dbReference type="InterPro" id="IPR029058">
    <property type="entry name" value="AB_hydrolase_fold"/>
</dbReference>
<reference evidence="5" key="1">
    <citation type="submission" date="2016-02" db="EMBL/GenBank/DDBJ databases">
        <title>Draft genome sequence of Microdochium bolleyi, a fungal endophyte of beachgrass.</title>
        <authorList>
            <consortium name="DOE Joint Genome Institute"/>
            <person name="David A.S."/>
            <person name="May G."/>
            <person name="Haridas S."/>
            <person name="Lim J."/>
            <person name="Wang M."/>
            <person name="Labutti K."/>
            <person name="Lipzen A."/>
            <person name="Barry K."/>
            <person name="Grigoriev I.V."/>
        </authorList>
    </citation>
    <scope>NUCLEOTIDE SEQUENCE [LARGE SCALE GENOMIC DNA]</scope>
    <source>
        <strain evidence="5">J235TASD1</strain>
    </source>
</reference>
<dbReference type="OrthoDB" id="2418081at2759"/>
<sequence>MEPKTESTMPASSSTGESAAYLHIVEPTSHHTHSIMLLHGLGDNGPKFGAELLQTGFTSTGHTLPQLLPGARFIFPSAKRRRSSAINRALLRQWFDIARLPDPEYRRETQLQGLAESAAQLEPLVRAEVDEVGAGNVILGGISNGSAMSMALLMALGLPLGGYIGLCSYMPWQRDLLEAVSDTSNEGGLDDEDNPFANDDDATAEEKTPAVRMIEFERDLLGMDPGPELSDDKMLVKTPVFLGHGELDEKKPPAIGKAAAETLRACGYDVTWRLYPELGHWYQVPDEIDDIVDFIEGKVGWELSRTQAGVYDHYTTNTIAGAGAGS</sequence>
<dbReference type="GO" id="GO:0005737">
    <property type="term" value="C:cytoplasm"/>
    <property type="evidence" value="ECO:0007669"/>
    <property type="project" value="TreeGrafter"/>
</dbReference>
<feature type="region of interest" description="Disordered" evidence="2">
    <location>
        <begin position="183"/>
        <end position="204"/>
    </location>
</feature>
<dbReference type="GO" id="GO:0052689">
    <property type="term" value="F:carboxylic ester hydrolase activity"/>
    <property type="evidence" value="ECO:0007669"/>
    <property type="project" value="TreeGrafter"/>
</dbReference>
<protein>
    <submittedName>
        <fullName evidence="4">Alpha/Beta hydrolase protein</fullName>
    </submittedName>
</protein>